<feature type="domain" description="T-SNARE coiled-coil homology" evidence="14">
    <location>
        <begin position="554"/>
        <end position="616"/>
    </location>
</feature>
<dbReference type="Pfam" id="PF00672">
    <property type="entry name" value="HAMP"/>
    <property type="match status" value="1"/>
</dbReference>
<comment type="similarity">
    <text evidence="10">Belongs to the methyl-accepting chemotaxis (MCP) protein family.</text>
</comment>
<keyword evidence="8 12" id="KW-0472">Membrane</keyword>
<keyword evidence="2" id="KW-1003">Cell membrane</keyword>
<feature type="domain" description="Methyl-accepting transducer" evidence="13">
    <location>
        <begin position="367"/>
        <end position="603"/>
    </location>
</feature>
<dbReference type="Gene3D" id="3.30.450.20">
    <property type="entry name" value="PAS domain"/>
    <property type="match status" value="1"/>
</dbReference>
<evidence type="ECO:0000259" key="13">
    <source>
        <dbReference type="PROSITE" id="PS50111"/>
    </source>
</evidence>
<evidence type="ECO:0000256" key="8">
    <source>
        <dbReference type="ARBA" id="ARBA00023136"/>
    </source>
</evidence>
<evidence type="ECO:0000256" key="11">
    <source>
        <dbReference type="PROSITE-ProRule" id="PRU00284"/>
    </source>
</evidence>
<dbReference type="InterPro" id="IPR004089">
    <property type="entry name" value="MCPsignal_dom"/>
</dbReference>
<keyword evidence="17" id="KW-1185">Reference proteome</keyword>
<dbReference type="PROSITE" id="PS50111">
    <property type="entry name" value="CHEMOTAXIS_TRANSDUC_2"/>
    <property type="match status" value="1"/>
</dbReference>
<dbReference type="SUPFAM" id="SSF58104">
    <property type="entry name" value="Methyl-accepting chemotaxis protein (MCP) signaling domain"/>
    <property type="match status" value="1"/>
</dbReference>
<evidence type="ECO:0000256" key="2">
    <source>
        <dbReference type="ARBA" id="ARBA00022475"/>
    </source>
</evidence>
<keyword evidence="9 11" id="KW-0807">Transducer</keyword>
<dbReference type="PROSITE" id="PS50192">
    <property type="entry name" value="T_SNARE"/>
    <property type="match status" value="1"/>
</dbReference>
<evidence type="ECO:0000256" key="3">
    <source>
        <dbReference type="ARBA" id="ARBA00022481"/>
    </source>
</evidence>
<dbReference type="SMART" id="SM00304">
    <property type="entry name" value="HAMP"/>
    <property type="match status" value="2"/>
</dbReference>
<comment type="subcellular location">
    <subcellularLocation>
        <location evidence="1">Cell inner membrane</location>
        <topology evidence="1">Multi-pass membrane protein</topology>
    </subcellularLocation>
</comment>
<evidence type="ECO:0000259" key="15">
    <source>
        <dbReference type="PROSITE" id="PS50885"/>
    </source>
</evidence>
<dbReference type="Proteomes" id="UP000662770">
    <property type="component" value="Chromosome"/>
</dbReference>
<sequence length="657" mass="71827">MSFIKLSIKQKFILTMVLAVLLPSIVAGTLGQRSAREVISQRMLNSELPNLLLQIRYRIELEIGGLLQASEQLANDPLLGSWLQRGRPDAEEPLVEQRLQALVSQYDLAQASYADRETAAYYTQNGLLRILTPAQDGWFFRYRNSGQDKMLQLYTEPKSGDVKLFINYQQVNGRALVGLGKSLNDMANLLSRFQIEQSGQVYLVDAEGKVQIHRNNQLVGNSRLQQLYPNSDLSGLLQQQSLAMVHVGSDNDTVLVASSYMPEIGWYLVAEVPEQEIFAALDNASWKIFGLTLSVCALFILLAIWVGGSISKPISAAATMFAELGQGDGDLRKRLPENSRDELGLLARGFNRFVDKIQQSIQNVANTSESLSMAAHMADSHAQQTVLDRQQQHDHAVTVAAAVTEMGATVNEIANNAAYAAEAARAANEDAANGQQVVLRARQVINELSADVGNMAEIINNLSENTDAIGSVLEVIRSISEQTNLLALNAAIEAARAGEAGRGFSVVADEVRGLATRTASSTDEVQQMINTLQREASKAVTAMQQSQQRSKLGVAAADDVTQALQHISKRIAQISDMNMQVAAATEQQSATVHEINHHLTDMSEVSSRSELRANEAAEASQALNQLADSLKQLVGQFKLSDSIALEQTRFNKTNRRK</sequence>
<dbReference type="PROSITE" id="PS50885">
    <property type="entry name" value="HAMP"/>
    <property type="match status" value="1"/>
</dbReference>
<feature type="domain" description="HAMP" evidence="15">
    <location>
        <begin position="308"/>
        <end position="362"/>
    </location>
</feature>
<evidence type="ECO:0000256" key="4">
    <source>
        <dbReference type="ARBA" id="ARBA00022500"/>
    </source>
</evidence>
<evidence type="ECO:0000256" key="9">
    <source>
        <dbReference type="ARBA" id="ARBA00023224"/>
    </source>
</evidence>
<organism evidence="16 17">
    <name type="scientific">Shewanella avicenniae</name>
    <dbReference type="NCBI Taxonomy" id="2814294"/>
    <lineage>
        <taxon>Bacteria</taxon>
        <taxon>Pseudomonadati</taxon>
        <taxon>Pseudomonadota</taxon>
        <taxon>Gammaproteobacteria</taxon>
        <taxon>Alteromonadales</taxon>
        <taxon>Shewanellaceae</taxon>
        <taxon>Shewanella</taxon>
    </lineage>
</organism>
<dbReference type="PANTHER" id="PTHR32089">
    <property type="entry name" value="METHYL-ACCEPTING CHEMOTAXIS PROTEIN MCPB"/>
    <property type="match status" value="1"/>
</dbReference>
<keyword evidence="6 12" id="KW-0812">Transmembrane</keyword>
<dbReference type="RefSeq" id="WP_207355031.1">
    <property type="nucleotide sequence ID" value="NZ_CP071503.1"/>
</dbReference>
<evidence type="ECO:0000256" key="5">
    <source>
        <dbReference type="ARBA" id="ARBA00022519"/>
    </source>
</evidence>
<protein>
    <submittedName>
        <fullName evidence="16">Methyl-accepting chemotaxis protein</fullName>
    </submittedName>
</protein>
<evidence type="ECO:0000313" key="17">
    <source>
        <dbReference type="Proteomes" id="UP000662770"/>
    </source>
</evidence>
<dbReference type="PANTHER" id="PTHR32089:SF39">
    <property type="entry name" value="METHYL-ACCEPTING CHEMOTAXIS PROTEIN HLYB"/>
    <property type="match status" value="1"/>
</dbReference>
<dbReference type="EMBL" id="CP071503">
    <property type="protein sequence ID" value="QSX33823.1"/>
    <property type="molecule type" value="Genomic_DNA"/>
</dbReference>
<dbReference type="CDD" id="cd11386">
    <property type="entry name" value="MCP_signal"/>
    <property type="match status" value="1"/>
</dbReference>
<accession>A0ABX7QSH0</accession>
<dbReference type="InterPro" id="IPR003660">
    <property type="entry name" value="HAMP_dom"/>
</dbReference>
<dbReference type="InterPro" id="IPR000727">
    <property type="entry name" value="T_SNARE_dom"/>
</dbReference>
<keyword evidence="4" id="KW-0145">Chemotaxis</keyword>
<dbReference type="Pfam" id="PF00015">
    <property type="entry name" value="MCPsignal"/>
    <property type="match status" value="1"/>
</dbReference>
<keyword evidence="5" id="KW-0997">Cell inner membrane</keyword>
<evidence type="ECO:0000313" key="16">
    <source>
        <dbReference type="EMBL" id="QSX33823.1"/>
    </source>
</evidence>
<dbReference type="CDD" id="cd06225">
    <property type="entry name" value="HAMP"/>
    <property type="match status" value="1"/>
</dbReference>
<evidence type="ECO:0000256" key="10">
    <source>
        <dbReference type="ARBA" id="ARBA00029447"/>
    </source>
</evidence>
<dbReference type="Gene3D" id="1.10.287.950">
    <property type="entry name" value="Methyl-accepting chemotaxis protein"/>
    <property type="match status" value="1"/>
</dbReference>
<evidence type="ECO:0000259" key="14">
    <source>
        <dbReference type="PROSITE" id="PS50192"/>
    </source>
</evidence>
<evidence type="ECO:0000256" key="7">
    <source>
        <dbReference type="ARBA" id="ARBA00022989"/>
    </source>
</evidence>
<evidence type="ECO:0000256" key="12">
    <source>
        <dbReference type="SAM" id="Phobius"/>
    </source>
</evidence>
<evidence type="ECO:0000256" key="1">
    <source>
        <dbReference type="ARBA" id="ARBA00004429"/>
    </source>
</evidence>
<reference evidence="16 17" key="1">
    <citation type="submission" date="2021-03" db="EMBL/GenBank/DDBJ databases">
        <title>Novel species identification of genus Shewanella.</title>
        <authorList>
            <person name="Liu G."/>
            <person name="Zhang Q."/>
        </authorList>
    </citation>
    <scope>NUCLEOTIDE SEQUENCE [LARGE SCALE GENOMIC DNA]</scope>
    <source>
        <strain evidence="16 17">FJAT-51800</strain>
    </source>
</reference>
<name>A0ABX7QSH0_9GAMM</name>
<gene>
    <name evidence="16" type="ORF">JYB87_00785</name>
</gene>
<proteinExistence type="inferred from homology"/>
<keyword evidence="7 12" id="KW-1133">Transmembrane helix</keyword>
<dbReference type="SMART" id="SM00283">
    <property type="entry name" value="MA"/>
    <property type="match status" value="1"/>
</dbReference>
<keyword evidence="3" id="KW-0488">Methylation</keyword>
<feature type="transmembrane region" description="Helical" evidence="12">
    <location>
        <begin position="286"/>
        <end position="306"/>
    </location>
</feature>
<evidence type="ECO:0000256" key="6">
    <source>
        <dbReference type="ARBA" id="ARBA00022692"/>
    </source>
</evidence>
<dbReference type="CDD" id="cd12912">
    <property type="entry name" value="PDC2_MCP_like"/>
    <property type="match status" value="1"/>
</dbReference>